<sequence length="315" mass="34037">MGRKRKGRAIDGVLLLDKPLGLSSNHALQRVKRLFFAAKAGHTGSLDPLATGVLPICLGEATKFSQFLLDADKTYLATFVLGEKTATGDAEGEVLEALSAEAVTEAQVADAIQGFLGEIGQVPPMYSALKQNGQPLYKLARQGIEVERDARRVEILDYRLLAFRPGIRAEVDVEVHCSKGTYIRSLAEDLGEVLQVGGHVSALRRTFTGGFEIDQCITLEALSEERGEGRAETLDHHLLPTDTPADHLAKVALNRDSAYYFRQGNPVMDAQVYRAGEEGDMVRVFCESGQFLGVAVIDEGRVAPKRLVASAATGA</sequence>
<dbReference type="RefSeq" id="WP_253968076.1">
    <property type="nucleotide sequence ID" value="NZ_JAMFTH010000003.1"/>
</dbReference>
<dbReference type="GO" id="GO:1990481">
    <property type="term" value="P:mRNA pseudouridine synthesis"/>
    <property type="evidence" value="ECO:0007669"/>
    <property type="project" value="TreeGrafter"/>
</dbReference>
<comment type="function">
    <text evidence="5">Responsible for synthesis of pseudouridine from uracil-55 in the psi GC loop of transfer RNAs.</text>
</comment>
<comment type="caution">
    <text evidence="9">The sequence shown here is derived from an EMBL/GenBank/DDBJ whole genome shotgun (WGS) entry which is preliminary data.</text>
</comment>
<reference evidence="9" key="2">
    <citation type="submission" date="2023-01" db="EMBL/GenBank/DDBJ databases">
        <title>Gilvimarinus xylanilyticus HB14 isolated from Caulerpa lentillifera aquaculture base in Hainan, China.</title>
        <authorList>
            <person name="Zhang Y.-J."/>
        </authorList>
    </citation>
    <scope>NUCLEOTIDE SEQUENCE</scope>
    <source>
        <strain evidence="9">HB14</strain>
    </source>
</reference>
<dbReference type="FunFam" id="3.30.2350.10:FF:000011">
    <property type="entry name" value="tRNA pseudouridine synthase B"/>
    <property type="match status" value="1"/>
</dbReference>
<feature type="domain" description="tRNA pseudouridine synthase II TruB subfamily 1 C-terminal" evidence="7">
    <location>
        <begin position="250"/>
        <end position="308"/>
    </location>
</feature>
<evidence type="ECO:0000256" key="2">
    <source>
        <dbReference type="ARBA" id="ARBA00005642"/>
    </source>
</evidence>
<keyword evidence="3 5" id="KW-0819">tRNA processing</keyword>
<dbReference type="Gene3D" id="2.30.130.10">
    <property type="entry name" value="PUA domain"/>
    <property type="match status" value="1"/>
</dbReference>
<dbReference type="GO" id="GO:0031119">
    <property type="term" value="P:tRNA pseudouridine synthesis"/>
    <property type="evidence" value="ECO:0007669"/>
    <property type="project" value="UniProtKB-UniRule"/>
</dbReference>
<dbReference type="AlphaFoldDB" id="A0A9X2HWN4"/>
<dbReference type="Gene3D" id="3.30.2350.10">
    <property type="entry name" value="Pseudouridine synthase"/>
    <property type="match status" value="1"/>
</dbReference>
<dbReference type="Pfam" id="PF09157">
    <property type="entry name" value="TruB-C_2"/>
    <property type="match status" value="1"/>
</dbReference>
<dbReference type="InterPro" id="IPR020103">
    <property type="entry name" value="PsdUridine_synth_cat_dom_sf"/>
</dbReference>
<evidence type="ECO:0000256" key="1">
    <source>
        <dbReference type="ARBA" id="ARBA00000385"/>
    </source>
</evidence>
<proteinExistence type="inferred from homology"/>
<evidence type="ECO:0000256" key="5">
    <source>
        <dbReference type="HAMAP-Rule" id="MF_01080"/>
    </source>
</evidence>
<gene>
    <name evidence="5 9" type="primary">truB</name>
    <name evidence="9" type="ORF">M6D89_10760</name>
</gene>
<dbReference type="GO" id="GO:0160148">
    <property type="term" value="F:tRNA pseudouridine(55) synthase activity"/>
    <property type="evidence" value="ECO:0007669"/>
    <property type="project" value="UniProtKB-EC"/>
</dbReference>
<dbReference type="HAMAP" id="MF_01080">
    <property type="entry name" value="TruB_bact"/>
    <property type="match status" value="1"/>
</dbReference>
<evidence type="ECO:0000259" key="8">
    <source>
        <dbReference type="Pfam" id="PF16198"/>
    </source>
</evidence>
<evidence type="ECO:0000259" key="7">
    <source>
        <dbReference type="Pfam" id="PF09157"/>
    </source>
</evidence>
<dbReference type="CDD" id="cd21152">
    <property type="entry name" value="PUA_TruB_bacterial"/>
    <property type="match status" value="1"/>
</dbReference>
<evidence type="ECO:0000256" key="4">
    <source>
        <dbReference type="ARBA" id="ARBA00023235"/>
    </source>
</evidence>
<dbReference type="Pfam" id="PF01509">
    <property type="entry name" value="TruB_N"/>
    <property type="match status" value="1"/>
</dbReference>
<dbReference type="EMBL" id="JAMFTH010000003">
    <property type="protein sequence ID" value="MCP8899778.1"/>
    <property type="molecule type" value="Genomic_DNA"/>
</dbReference>
<protein>
    <recommendedName>
        <fullName evidence="5">tRNA pseudouridine synthase B</fullName>
        <ecNumber evidence="5">5.4.99.25</ecNumber>
    </recommendedName>
    <alternativeName>
        <fullName evidence="5">tRNA pseudouridine(55) synthase</fullName>
        <shortName evidence="5">Psi55 synthase</shortName>
    </alternativeName>
    <alternativeName>
        <fullName evidence="5">tRNA pseudouridylate synthase</fullName>
    </alternativeName>
    <alternativeName>
        <fullName evidence="5">tRNA-uridine isomerase</fullName>
    </alternativeName>
</protein>
<dbReference type="InterPro" id="IPR032819">
    <property type="entry name" value="TruB_C"/>
</dbReference>
<feature type="domain" description="Pseudouridine synthase II N-terminal" evidence="6">
    <location>
        <begin position="32"/>
        <end position="183"/>
    </location>
</feature>
<dbReference type="SUPFAM" id="SSF55120">
    <property type="entry name" value="Pseudouridine synthase"/>
    <property type="match status" value="1"/>
</dbReference>
<dbReference type="SUPFAM" id="SSF88697">
    <property type="entry name" value="PUA domain-like"/>
    <property type="match status" value="1"/>
</dbReference>
<comment type="catalytic activity">
    <reaction evidence="1 5">
        <text>uridine(55) in tRNA = pseudouridine(55) in tRNA</text>
        <dbReference type="Rhea" id="RHEA:42532"/>
        <dbReference type="Rhea" id="RHEA-COMP:10101"/>
        <dbReference type="Rhea" id="RHEA-COMP:10102"/>
        <dbReference type="ChEBI" id="CHEBI:65314"/>
        <dbReference type="ChEBI" id="CHEBI:65315"/>
        <dbReference type="EC" id="5.4.99.25"/>
    </reaction>
</comment>
<evidence type="ECO:0000313" key="9">
    <source>
        <dbReference type="EMBL" id="MCP8899778.1"/>
    </source>
</evidence>
<dbReference type="GO" id="GO:0003723">
    <property type="term" value="F:RNA binding"/>
    <property type="evidence" value="ECO:0007669"/>
    <property type="project" value="InterPro"/>
</dbReference>
<dbReference type="PANTHER" id="PTHR13767:SF2">
    <property type="entry name" value="PSEUDOURIDYLATE SYNTHASE TRUB1"/>
    <property type="match status" value="1"/>
</dbReference>
<evidence type="ECO:0000259" key="6">
    <source>
        <dbReference type="Pfam" id="PF01509"/>
    </source>
</evidence>
<dbReference type="InterPro" id="IPR002501">
    <property type="entry name" value="PsdUridine_synth_N"/>
</dbReference>
<dbReference type="InterPro" id="IPR015240">
    <property type="entry name" value="tRNA_sdUridine_synth_fam1_C"/>
</dbReference>
<dbReference type="InterPro" id="IPR036974">
    <property type="entry name" value="PUA_sf"/>
</dbReference>
<accession>A0A9X2HWN4</accession>
<keyword evidence="10" id="KW-1185">Reference proteome</keyword>
<evidence type="ECO:0000313" key="10">
    <source>
        <dbReference type="Proteomes" id="UP001139319"/>
    </source>
</evidence>
<evidence type="ECO:0000256" key="3">
    <source>
        <dbReference type="ARBA" id="ARBA00022694"/>
    </source>
</evidence>
<name>A0A9X2HWN4_9GAMM</name>
<feature type="domain" description="tRNA pseudouridylate synthase B C-terminal" evidence="8">
    <location>
        <begin position="184"/>
        <end position="243"/>
    </location>
</feature>
<organism evidence="9 10">
    <name type="scientific">Gilvimarinus xylanilyticus</name>
    <dbReference type="NCBI Taxonomy" id="2944139"/>
    <lineage>
        <taxon>Bacteria</taxon>
        <taxon>Pseudomonadati</taxon>
        <taxon>Pseudomonadota</taxon>
        <taxon>Gammaproteobacteria</taxon>
        <taxon>Cellvibrionales</taxon>
        <taxon>Cellvibrionaceae</taxon>
        <taxon>Gilvimarinus</taxon>
    </lineage>
</organism>
<dbReference type="CDD" id="cd02573">
    <property type="entry name" value="PseudoU_synth_EcTruB"/>
    <property type="match status" value="1"/>
</dbReference>
<feature type="active site" description="Nucleophile" evidence="5">
    <location>
        <position position="47"/>
    </location>
</feature>
<dbReference type="Pfam" id="PF16198">
    <property type="entry name" value="TruB_C_2"/>
    <property type="match status" value="1"/>
</dbReference>
<dbReference type="InterPro" id="IPR015947">
    <property type="entry name" value="PUA-like_sf"/>
</dbReference>
<dbReference type="PANTHER" id="PTHR13767">
    <property type="entry name" value="TRNA-PSEUDOURIDINE SYNTHASE"/>
    <property type="match status" value="1"/>
</dbReference>
<dbReference type="InterPro" id="IPR014780">
    <property type="entry name" value="tRNA_psdUridine_synth_TruB"/>
</dbReference>
<dbReference type="NCBIfam" id="TIGR00431">
    <property type="entry name" value="TruB"/>
    <property type="match status" value="1"/>
</dbReference>
<comment type="similarity">
    <text evidence="2 5">Belongs to the pseudouridine synthase TruB family. Type 1 subfamily.</text>
</comment>
<reference evidence="9" key="1">
    <citation type="submission" date="2022-05" db="EMBL/GenBank/DDBJ databases">
        <authorList>
            <person name="Sun H.-N."/>
        </authorList>
    </citation>
    <scope>NUCLEOTIDE SEQUENCE</scope>
    <source>
        <strain evidence="9">HB14</strain>
    </source>
</reference>
<dbReference type="Proteomes" id="UP001139319">
    <property type="component" value="Unassembled WGS sequence"/>
</dbReference>
<keyword evidence="4 5" id="KW-0413">Isomerase</keyword>
<dbReference type="EC" id="5.4.99.25" evidence="5"/>